<organism evidence="1 2">
    <name type="scientific">Limosilactobacillus panis</name>
    <dbReference type="NCBI Taxonomy" id="47493"/>
    <lineage>
        <taxon>Bacteria</taxon>
        <taxon>Bacillati</taxon>
        <taxon>Bacillota</taxon>
        <taxon>Bacilli</taxon>
        <taxon>Lactobacillales</taxon>
        <taxon>Lactobacillaceae</taxon>
        <taxon>Limosilactobacillus</taxon>
    </lineage>
</organism>
<dbReference type="EMBL" id="JAUDEO010000012">
    <property type="protein sequence ID" value="MDM8333580.1"/>
    <property type="molecule type" value="Genomic_DNA"/>
</dbReference>
<accession>A0ABT7VLH7</accession>
<reference evidence="1 2" key="1">
    <citation type="submission" date="2023-06" db="EMBL/GenBank/DDBJ databases">
        <title>Identification and characterization of horizontal gene transfer across gut microbiota members of farm animals based on homology search.</title>
        <authorList>
            <person name="Schwarzerova J."/>
            <person name="Nykrynova M."/>
            <person name="Jureckova K."/>
            <person name="Cejkova D."/>
            <person name="Rychlik I."/>
        </authorList>
    </citation>
    <scope>NUCLEOTIDE SEQUENCE [LARGE SCALE GENOMIC DNA]</scope>
    <source>
        <strain evidence="1 2">105_WCHN</strain>
    </source>
</reference>
<evidence type="ECO:0000313" key="2">
    <source>
        <dbReference type="Proteomes" id="UP001529423"/>
    </source>
</evidence>
<dbReference type="RefSeq" id="WP_289559500.1">
    <property type="nucleotide sequence ID" value="NZ_JAUDEO010000012.1"/>
</dbReference>
<evidence type="ECO:0000313" key="1">
    <source>
        <dbReference type="EMBL" id="MDM8333580.1"/>
    </source>
</evidence>
<reference evidence="2" key="2">
    <citation type="submission" date="2023-06" db="EMBL/GenBank/DDBJ databases">
        <title>Identification and characterization of horizontal gene transfer across gut microbiota members of farm animals based on homology search.</title>
        <authorList>
            <person name="Zeman M."/>
            <person name="Kubasova T."/>
            <person name="Jahodarova E."/>
            <person name="Nykrynova M."/>
            <person name="Rychlik I."/>
        </authorList>
    </citation>
    <scope>NUCLEOTIDE SEQUENCE [LARGE SCALE GENOMIC DNA]</scope>
    <source>
        <strain evidence="2">105_WCHN</strain>
    </source>
</reference>
<dbReference type="Proteomes" id="UP001529423">
    <property type="component" value="Unassembled WGS sequence"/>
</dbReference>
<proteinExistence type="predicted"/>
<gene>
    <name evidence="1" type="ORF">QUW46_03170</name>
</gene>
<protein>
    <submittedName>
        <fullName evidence="1">Uncharacterized protein</fullName>
    </submittedName>
</protein>
<keyword evidence="2" id="KW-1185">Reference proteome</keyword>
<reference evidence="1 2" key="3">
    <citation type="submission" date="2023-06" db="EMBL/GenBank/DDBJ databases">
        <authorList>
            <person name="Zeman M."/>
            <person name="Kubasova T."/>
            <person name="Jahodarova E."/>
            <person name="Nykrynova M."/>
            <person name="Rychlik I."/>
        </authorList>
    </citation>
    <scope>NUCLEOTIDE SEQUENCE [LARGE SCALE GENOMIC DNA]</scope>
    <source>
        <strain evidence="1 2">105_WCHN</strain>
    </source>
</reference>
<sequence length="249" mass="28512">MLYKEVFDFGDIATLEVTREVEGFQPRFDNCLALTAYDDQRTLVLTLAGQLLVVKTSLAACLREFSQYYQIHGYEMDVYYALVHCQTQGLIAGHYRLVPSQGASNPHVVYYNAHFIDSKSYSKERQRVLLTLNNGHDSFQLCIDACYSSFVRILAAAELVSKYQLQNIEAEMRRLGMRKEPVAIQGSQDVFQCQRDADQFHTHLQSMMIVGIITAAFENSYGQKPDAIFNRSLASILNYSKFIKKDKKW</sequence>
<comment type="caution">
    <text evidence="1">The sequence shown here is derived from an EMBL/GenBank/DDBJ whole genome shotgun (WGS) entry which is preliminary data.</text>
</comment>
<name>A0ABT7VLH7_9LACO</name>